<dbReference type="Proteomes" id="UP000432464">
    <property type="component" value="Unassembled WGS sequence"/>
</dbReference>
<gene>
    <name evidence="2" type="ORF">GLP40_22685</name>
</gene>
<feature type="region of interest" description="Disordered" evidence="1">
    <location>
        <begin position="38"/>
        <end position="79"/>
    </location>
</feature>
<evidence type="ECO:0000313" key="2">
    <source>
        <dbReference type="EMBL" id="MTE15563.1"/>
    </source>
</evidence>
<organism evidence="2 3">
    <name type="scientific">Nocardia aurantiaca</name>
    <dbReference type="NCBI Taxonomy" id="2675850"/>
    <lineage>
        <taxon>Bacteria</taxon>
        <taxon>Bacillati</taxon>
        <taxon>Actinomycetota</taxon>
        <taxon>Actinomycetes</taxon>
        <taxon>Mycobacteriales</taxon>
        <taxon>Nocardiaceae</taxon>
        <taxon>Nocardia</taxon>
    </lineage>
</organism>
<accession>A0A6I3KXM0</accession>
<dbReference type="EMBL" id="WMBB01000010">
    <property type="protein sequence ID" value="MTE15563.1"/>
    <property type="molecule type" value="Genomic_DNA"/>
</dbReference>
<name>A0A6I3KXM0_9NOCA</name>
<sequence>MLTERVLSRQSRLAEFAALVHERTDGSEYPRGLSGAAIPFCDQPKDPRGRAAVSAGSSGTSESARPSTNQIAPQVLPPR</sequence>
<protein>
    <submittedName>
        <fullName evidence="2">Uncharacterized protein</fullName>
    </submittedName>
</protein>
<reference evidence="2 3" key="1">
    <citation type="submission" date="2019-11" db="EMBL/GenBank/DDBJ databases">
        <title>Nocardia sp. nov. CT2-14 isolated from soil.</title>
        <authorList>
            <person name="Kanchanasin P."/>
            <person name="Tanasupawat S."/>
            <person name="Yuki M."/>
            <person name="Kudo T."/>
        </authorList>
    </citation>
    <scope>NUCLEOTIDE SEQUENCE [LARGE SCALE GENOMIC DNA]</scope>
    <source>
        <strain evidence="2 3">CT2-14</strain>
    </source>
</reference>
<comment type="caution">
    <text evidence="2">The sequence shown here is derived from an EMBL/GenBank/DDBJ whole genome shotgun (WGS) entry which is preliminary data.</text>
</comment>
<proteinExistence type="predicted"/>
<dbReference type="AlphaFoldDB" id="A0A6I3KXM0"/>
<keyword evidence="3" id="KW-1185">Reference proteome</keyword>
<evidence type="ECO:0000256" key="1">
    <source>
        <dbReference type="SAM" id="MobiDB-lite"/>
    </source>
</evidence>
<feature type="compositionally biased region" description="Polar residues" evidence="1">
    <location>
        <begin position="55"/>
        <end position="72"/>
    </location>
</feature>
<evidence type="ECO:0000313" key="3">
    <source>
        <dbReference type="Proteomes" id="UP000432464"/>
    </source>
</evidence>